<keyword evidence="7 9" id="KW-0472">Membrane</keyword>
<comment type="subcellular location">
    <subcellularLocation>
        <location evidence="1 9">Endoplasmic reticulum membrane</location>
        <topology evidence="1 9">Multi-pass membrane protein</topology>
    </subcellularLocation>
</comment>
<dbReference type="PANTHER" id="PTHR13117:SF5">
    <property type="entry name" value="PROTEIN RFT1 HOMOLOG"/>
    <property type="match status" value="1"/>
</dbReference>
<evidence type="ECO:0000256" key="7">
    <source>
        <dbReference type="ARBA" id="ARBA00023136"/>
    </source>
</evidence>
<evidence type="ECO:0000256" key="9">
    <source>
        <dbReference type="RuleBase" id="RU365067"/>
    </source>
</evidence>
<evidence type="ECO:0000313" key="11">
    <source>
        <dbReference type="EMBL" id="KAJ8046990.1"/>
    </source>
</evidence>
<organism evidence="11 12">
    <name type="scientific">Holothuria leucospilota</name>
    <name type="common">Black long sea cucumber</name>
    <name type="synonym">Mertensiothuria leucospilota</name>
    <dbReference type="NCBI Taxonomy" id="206669"/>
    <lineage>
        <taxon>Eukaryota</taxon>
        <taxon>Metazoa</taxon>
        <taxon>Echinodermata</taxon>
        <taxon>Eleutherozoa</taxon>
        <taxon>Echinozoa</taxon>
        <taxon>Holothuroidea</taxon>
        <taxon>Aspidochirotacea</taxon>
        <taxon>Aspidochirotida</taxon>
        <taxon>Holothuriidae</taxon>
        <taxon>Holothuria</taxon>
    </lineage>
</organism>
<keyword evidence="4 9" id="KW-0812">Transmembrane</keyword>
<dbReference type="Proteomes" id="UP001152320">
    <property type="component" value="Chromosome 2"/>
</dbReference>
<dbReference type="InterPro" id="IPR007594">
    <property type="entry name" value="RFT1"/>
</dbReference>
<comment type="caution">
    <text evidence="11">The sequence shown here is derived from an EMBL/GenBank/DDBJ whole genome shotgun (WGS) entry which is preliminary data.</text>
</comment>
<comment type="function">
    <text evidence="8 9">Intramembrane glycolipid transporter that operates in the biosynthetic pathway of dolichol-linked oligosaccharides, the glycan precursors employed in protein asparagine (N)-glycosylation. The sequential addition of sugars to dolichol pyrophosphate produces dolichol-linked oligosaccharides containing fourteen sugars, including two GlcNAcs, nine mannoses and three glucoses. Once assembled, the oligosaccharide is transferred from the lipid to nascent proteins by oligosaccharyltransferases. The assembly of dolichol-linked oligosaccharides begins on the cytosolic side of the endoplasmic reticulum membrane and finishes in its lumen. RFT1 could mediate the translocation of the cytosolically oriented intermediate DolPP-GlcNAc2Man5, produced by ALG11, into the ER lumen where dolichol-linked oligosaccharides assembly continues. However, the intramembrane lipid transporter activity could not be confirmed in vitro.</text>
</comment>
<evidence type="ECO:0000256" key="10">
    <source>
        <dbReference type="SAM" id="MobiDB-lite"/>
    </source>
</evidence>
<gene>
    <name evidence="11" type="ORF">HOLleu_05855</name>
</gene>
<evidence type="ECO:0000256" key="8">
    <source>
        <dbReference type="ARBA" id="ARBA00045912"/>
    </source>
</evidence>
<dbReference type="AlphaFoldDB" id="A0A9Q1CLA6"/>
<keyword evidence="12" id="KW-1185">Reference proteome</keyword>
<feature type="transmembrane region" description="Helical" evidence="9">
    <location>
        <begin position="119"/>
        <end position="144"/>
    </location>
</feature>
<evidence type="ECO:0000256" key="4">
    <source>
        <dbReference type="ARBA" id="ARBA00022692"/>
    </source>
</evidence>
<accession>A0A9Q1CLA6</accession>
<feature type="transmembrane region" description="Helical" evidence="9">
    <location>
        <begin position="496"/>
        <end position="520"/>
    </location>
</feature>
<dbReference type="PANTHER" id="PTHR13117">
    <property type="entry name" value="ENDOPLASMIC RETICULUM MULTISPAN TRANSMEMBRANE PROTEIN-RELATED"/>
    <property type="match status" value="1"/>
</dbReference>
<feature type="transmembrane region" description="Helical" evidence="9">
    <location>
        <begin position="377"/>
        <end position="398"/>
    </location>
</feature>
<keyword evidence="6 9" id="KW-1133">Transmembrane helix</keyword>
<evidence type="ECO:0000256" key="5">
    <source>
        <dbReference type="ARBA" id="ARBA00022824"/>
    </source>
</evidence>
<feature type="region of interest" description="Disordered" evidence="10">
    <location>
        <begin position="539"/>
        <end position="566"/>
    </location>
</feature>
<evidence type="ECO:0000256" key="1">
    <source>
        <dbReference type="ARBA" id="ARBA00004477"/>
    </source>
</evidence>
<evidence type="ECO:0000256" key="6">
    <source>
        <dbReference type="ARBA" id="ARBA00022989"/>
    </source>
</evidence>
<feature type="transmembrane region" description="Helical" evidence="9">
    <location>
        <begin position="410"/>
        <end position="425"/>
    </location>
</feature>
<name>A0A9Q1CLA6_HOLLE</name>
<evidence type="ECO:0000256" key="2">
    <source>
        <dbReference type="ARBA" id="ARBA00004922"/>
    </source>
</evidence>
<dbReference type="GO" id="GO:0006488">
    <property type="term" value="P:dolichol-linked oligosaccharide biosynthetic process"/>
    <property type="evidence" value="ECO:0007669"/>
    <property type="project" value="InterPro"/>
</dbReference>
<feature type="compositionally biased region" description="Basic and acidic residues" evidence="10">
    <location>
        <begin position="556"/>
        <end position="566"/>
    </location>
</feature>
<feature type="transmembrane region" description="Helical" evidence="9">
    <location>
        <begin position="86"/>
        <end position="107"/>
    </location>
</feature>
<protein>
    <recommendedName>
        <fullName evidence="9">Protein RFT1 homolog</fullName>
    </recommendedName>
</protein>
<evidence type="ECO:0000313" key="12">
    <source>
        <dbReference type="Proteomes" id="UP001152320"/>
    </source>
</evidence>
<dbReference type="Pfam" id="PF04506">
    <property type="entry name" value="Rft-1"/>
    <property type="match status" value="1"/>
</dbReference>
<comment type="pathway">
    <text evidence="2">Protein modification; protein glycosylation.</text>
</comment>
<dbReference type="GO" id="GO:0005789">
    <property type="term" value="C:endoplasmic reticulum membrane"/>
    <property type="evidence" value="ECO:0007669"/>
    <property type="project" value="UniProtKB-SubCell"/>
</dbReference>
<proteinExistence type="inferred from homology"/>
<dbReference type="OrthoDB" id="9979195at2759"/>
<dbReference type="GO" id="GO:0034203">
    <property type="term" value="P:glycolipid translocation"/>
    <property type="evidence" value="ECO:0007669"/>
    <property type="project" value="TreeGrafter"/>
</dbReference>
<keyword evidence="5" id="KW-0256">Endoplasmic reticulum</keyword>
<feature type="transmembrane region" description="Helical" evidence="9">
    <location>
        <begin position="156"/>
        <end position="176"/>
    </location>
</feature>
<feature type="transmembrane region" description="Helical" evidence="9">
    <location>
        <begin position="464"/>
        <end position="484"/>
    </location>
</feature>
<comment type="similarity">
    <text evidence="3 9">Belongs to the RFT1 family.</text>
</comment>
<feature type="transmembrane region" description="Helical" evidence="9">
    <location>
        <begin position="182"/>
        <end position="204"/>
    </location>
</feature>
<reference evidence="11" key="1">
    <citation type="submission" date="2021-10" db="EMBL/GenBank/DDBJ databases">
        <title>Tropical sea cucumber genome reveals ecological adaptation and Cuvierian tubules defense mechanism.</title>
        <authorList>
            <person name="Chen T."/>
        </authorList>
    </citation>
    <scope>NUCLEOTIDE SEQUENCE</scope>
    <source>
        <strain evidence="11">Nanhai2018</strain>
        <tissue evidence="11">Muscle</tissue>
    </source>
</reference>
<sequence length="566" mass="64317">MGDSKNVLASSALSASYNMVLQVMFRVMTFLLNAFILRNRYVSKDMLGVVNVRLTLLYSTILFLAREAFRRACLSQKGSHQWQQTINLIWCNFPLGIICAGALSFIWSTQLEVPDPSVIPHYHVAVLLFALASVIELLAEPLWVLGQALLFVKLQVLIRGFAITIKCILTLLLVVFFPNLGILSFCFAELCFTTLVVVMYYMYFLNYINSSVKKDDDFPLKCFRDFFPRYIPNKPWISNESALLTWSFFKQGFLKQLLTEGERYVMTLFNVLSFANQGIYDVISNLGSLAARFIFQPIEEGGYLFFAQTLIRDVEVSKQPKESIHLASSVLKYLLKIVVLIGTTIWVFGDAYSFLLLDIYAGSLLSTEPGPTLLKWFSFYVLLIAINGTTECFVFAAMSQEDVDRYNHKMFLFSVLFLCSSWYLTKTIGSVGFIVANCLNMSARIIHSIYFTRNYFQDSPYQPLRGLLPSGPVIGVFILTWLVTNYSESLLCCDQGWTYRILHIAVGGICLLLVAITVLLTEQDLVTFVSDQWKTRRRQNTTENNADVARGSKVKSNGEHNTKKVR</sequence>
<evidence type="ECO:0000256" key="3">
    <source>
        <dbReference type="ARBA" id="ARBA00010288"/>
    </source>
</evidence>
<feature type="transmembrane region" description="Helical" evidence="9">
    <location>
        <begin position="333"/>
        <end position="357"/>
    </location>
</feature>
<dbReference type="EMBL" id="JAIZAY010000002">
    <property type="protein sequence ID" value="KAJ8046990.1"/>
    <property type="molecule type" value="Genomic_DNA"/>
</dbReference>
<feature type="transmembrane region" description="Helical" evidence="9">
    <location>
        <begin position="12"/>
        <end position="36"/>
    </location>
</feature>